<accession>A0A6A6J928</accession>
<dbReference type="AlphaFoldDB" id="A0A6A6J928"/>
<dbReference type="EMBL" id="ML986518">
    <property type="protein sequence ID" value="KAF2272704.1"/>
    <property type="molecule type" value="Genomic_DNA"/>
</dbReference>
<name>A0A6A6J928_WESOR</name>
<evidence type="ECO:0000313" key="1">
    <source>
        <dbReference type="EMBL" id="KAF2272704.1"/>
    </source>
</evidence>
<keyword evidence="2" id="KW-1185">Reference proteome</keyword>
<dbReference type="SUPFAM" id="SSF56112">
    <property type="entry name" value="Protein kinase-like (PK-like)"/>
    <property type="match status" value="1"/>
</dbReference>
<protein>
    <recommendedName>
        <fullName evidence="3">Protein kinase domain-containing protein</fullName>
    </recommendedName>
</protein>
<sequence length="311" mass="35995">MARTVQGARIQPSATGKRPIPIPRRFCADLYAVYGAILDDESIILVPHEYAHDQEYADDPDGDDAGWRREHYNAHRCQQATVVYERLGQNHPNLLSFLRRDPWTAFPILATPSGQPLPHFLHERKAALYTAPLDTPSARILPAHRPMMYEWALNLISALAFIHSHDIVFGLLTQQNCWVSTEQRISEDYSRHSGRPRLFLFGFVDAGFDRYPGSWVNSPYCYHDDREEEPTQQTDLYLYGCLLYEFMVGVAHDTPLQWDIGDRVKARQWPSLETEYMGDIVRKCWTGEVGSAEEVKLEVEMFVRMYGEREW</sequence>
<dbReference type="Gene3D" id="1.10.510.10">
    <property type="entry name" value="Transferase(Phosphotransferase) domain 1"/>
    <property type="match status" value="1"/>
</dbReference>
<dbReference type="InterPro" id="IPR011009">
    <property type="entry name" value="Kinase-like_dom_sf"/>
</dbReference>
<organism evidence="1 2">
    <name type="scientific">Westerdykella ornata</name>
    <dbReference type="NCBI Taxonomy" id="318751"/>
    <lineage>
        <taxon>Eukaryota</taxon>
        <taxon>Fungi</taxon>
        <taxon>Dikarya</taxon>
        <taxon>Ascomycota</taxon>
        <taxon>Pezizomycotina</taxon>
        <taxon>Dothideomycetes</taxon>
        <taxon>Pleosporomycetidae</taxon>
        <taxon>Pleosporales</taxon>
        <taxon>Sporormiaceae</taxon>
        <taxon>Westerdykella</taxon>
    </lineage>
</organism>
<proteinExistence type="predicted"/>
<evidence type="ECO:0008006" key="3">
    <source>
        <dbReference type="Google" id="ProtNLM"/>
    </source>
</evidence>
<reference evidence="1" key="1">
    <citation type="journal article" date="2020" name="Stud. Mycol.">
        <title>101 Dothideomycetes genomes: a test case for predicting lifestyles and emergence of pathogens.</title>
        <authorList>
            <person name="Haridas S."/>
            <person name="Albert R."/>
            <person name="Binder M."/>
            <person name="Bloem J."/>
            <person name="Labutti K."/>
            <person name="Salamov A."/>
            <person name="Andreopoulos B."/>
            <person name="Baker S."/>
            <person name="Barry K."/>
            <person name="Bills G."/>
            <person name="Bluhm B."/>
            <person name="Cannon C."/>
            <person name="Castanera R."/>
            <person name="Culley D."/>
            <person name="Daum C."/>
            <person name="Ezra D."/>
            <person name="Gonzalez J."/>
            <person name="Henrissat B."/>
            <person name="Kuo A."/>
            <person name="Liang C."/>
            <person name="Lipzen A."/>
            <person name="Lutzoni F."/>
            <person name="Magnuson J."/>
            <person name="Mondo S."/>
            <person name="Nolan M."/>
            <person name="Ohm R."/>
            <person name="Pangilinan J."/>
            <person name="Park H.-J."/>
            <person name="Ramirez L."/>
            <person name="Alfaro M."/>
            <person name="Sun H."/>
            <person name="Tritt A."/>
            <person name="Yoshinaga Y."/>
            <person name="Zwiers L.-H."/>
            <person name="Turgeon B."/>
            <person name="Goodwin S."/>
            <person name="Spatafora J."/>
            <person name="Crous P."/>
            <person name="Grigoriev I."/>
        </authorList>
    </citation>
    <scope>NUCLEOTIDE SEQUENCE</scope>
    <source>
        <strain evidence="1">CBS 379.55</strain>
    </source>
</reference>
<evidence type="ECO:0000313" key="2">
    <source>
        <dbReference type="Proteomes" id="UP000800097"/>
    </source>
</evidence>
<dbReference type="OrthoDB" id="1668230at2759"/>
<dbReference type="RefSeq" id="XP_033650243.1">
    <property type="nucleotide sequence ID" value="XM_033802807.1"/>
</dbReference>
<dbReference type="GeneID" id="54555982"/>
<gene>
    <name evidence="1" type="ORF">EI97DRAFT_504088</name>
</gene>
<dbReference type="Proteomes" id="UP000800097">
    <property type="component" value="Unassembled WGS sequence"/>
</dbReference>